<gene>
    <name evidence="2" type="ORF">Tpal_901</name>
</gene>
<accession>A0A143YEE7</accession>
<evidence type="ECO:0000313" key="2">
    <source>
        <dbReference type="EMBL" id="CZQ87469.1"/>
    </source>
</evidence>
<protein>
    <submittedName>
        <fullName evidence="2">Alkaline shock protein asp23</fullName>
    </submittedName>
</protein>
<dbReference type="Pfam" id="PF03780">
    <property type="entry name" value="Asp23"/>
    <property type="match status" value="1"/>
</dbReference>
<dbReference type="Proteomes" id="UP000242754">
    <property type="component" value="Unassembled WGS sequence"/>
</dbReference>
<dbReference type="OrthoDB" id="9793465at2"/>
<organism evidence="2 3">
    <name type="scientific">Trichococcus palustris</name>
    <dbReference type="NCBI Taxonomy" id="140314"/>
    <lineage>
        <taxon>Bacteria</taxon>
        <taxon>Bacillati</taxon>
        <taxon>Bacillota</taxon>
        <taxon>Bacilli</taxon>
        <taxon>Lactobacillales</taxon>
        <taxon>Carnobacteriaceae</taxon>
        <taxon>Trichococcus</taxon>
    </lineage>
</organism>
<evidence type="ECO:0000256" key="1">
    <source>
        <dbReference type="ARBA" id="ARBA00005721"/>
    </source>
</evidence>
<dbReference type="EMBL" id="FJNE01000002">
    <property type="protein sequence ID" value="CZQ87469.1"/>
    <property type="molecule type" value="Genomic_DNA"/>
</dbReference>
<name>A0A143YEE7_9LACT</name>
<dbReference type="RefSeq" id="WP_087031963.1">
    <property type="nucleotide sequence ID" value="NZ_FJNE01000002.1"/>
</dbReference>
<dbReference type="AlphaFoldDB" id="A0A143YEE7"/>
<comment type="similarity">
    <text evidence="1">Belongs to the asp23 family.</text>
</comment>
<dbReference type="InterPro" id="IPR005531">
    <property type="entry name" value="Asp23"/>
</dbReference>
<reference evidence="2 3" key="1">
    <citation type="submission" date="2016-02" db="EMBL/GenBank/DDBJ databases">
        <authorList>
            <person name="Wen L."/>
            <person name="He K."/>
            <person name="Yang H."/>
        </authorList>
    </citation>
    <scope>NUCLEOTIDE SEQUENCE [LARGE SCALE GENOMIC DNA]</scope>
    <source>
        <strain evidence="2">Trichococcus palustris</strain>
    </source>
</reference>
<proteinExistence type="inferred from homology"/>
<dbReference type="PANTHER" id="PTHR34297:SF1">
    <property type="entry name" value="ASP23_GLS24 FAMILY ENVELOPE STRESS RESPONSE PROTEIN"/>
    <property type="match status" value="1"/>
</dbReference>
<evidence type="ECO:0000313" key="3">
    <source>
        <dbReference type="Proteomes" id="UP000242754"/>
    </source>
</evidence>
<keyword evidence="3" id="KW-1185">Reference proteome</keyword>
<sequence>MEETNIPLSNGPVPFGEIEIAPEVIEVIAGIAANEVEGVYAMQGTFKSGVNELLGRAAHNKGVRLTVDENGLVVDVYCYVKYGESVPKVALEMQQRVKEQVLFMSNLEVSEVNVHVVGLVTPKGEENPYLDLDEELGDTE</sequence>
<dbReference type="PANTHER" id="PTHR34297">
    <property type="entry name" value="HYPOTHETICAL CYTOSOLIC PROTEIN-RELATED"/>
    <property type="match status" value="1"/>
</dbReference>
<dbReference type="STRING" id="140314.SAMN04488076_10557"/>